<dbReference type="Gene3D" id="3.40.50.300">
    <property type="entry name" value="P-loop containing nucleotide triphosphate hydrolases"/>
    <property type="match status" value="1"/>
</dbReference>
<dbReference type="GO" id="GO:0005737">
    <property type="term" value="C:cytoplasm"/>
    <property type="evidence" value="ECO:0007669"/>
    <property type="project" value="UniProtKB-SubCell"/>
</dbReference>
<keyword evidence="7" id="KW-0067">ATP-binding</keyword>
<evidence type="ECO:0000256" key="6">
    <source>
        <dbReference type="ARBA" id="ARBA00022741"/>
    </source>
</evidence>
<sequence>MTVDRLWLTDFRNHASVDVSLDPGVTLVVGGNGQGKTNLVEAIAWLARGSSFRGAPTEALIRHGAGQAVIRAEVGGGERTILLEAELLASGRNRILVNRNQVPRVRDLLGHFRTTVFGPEDLAVVKGGPGGRRRWLDDLLTDVHPRNHALRSDLERILRQRNALLKQARGRLTADVAVTLDVWDAKLGQVGGELATVRQELLEALGPVAGEFLEAVSGGASTMSMAYRDEWSAAGLVEALRNARADDVRRGVSTVGPHRDDVAIEVDGLPSRTHASQGEQRSVALALRLAGHRVVVDRTGTDPVVLLDDVFSELDDDRVRALVGLLPATQSVITTAGSVPSGVEPGTLLRIVDGRIS</sequence>
<dbReference type="InterPro" id="IPR018078">
    <property type="entry name" value="DNA-binding_RecF_CS"/>
</dbReference>
<proteinExistence type="inferred from homology"/>
<dbReference type="PROSITE" id="PS00618">
    <property type="entry name" value="RECF_2"/>
    <property type="match status" value="1"/>
</dbReference>
<dbReference type="SUPFAM" id="SSF52540">
    <property type="entry name" value="P-loop containing nucleoside triphosphate hydrolases"/>
    <property type="match status" value="1"/>
</dbReference>
<keyword evidence="4" id="KW-0963">Cytoplasm</keyword>
<dbReference type="InterPro" id="IPR003395">
    <property type="entry name" value="RecF/RecN/SMC_N"/>
</dbReference>
<dbReference type="InterPro" id="IPR027417">
    <property type="entry name" value="P-loop_NTPase"/>
</dbReference>
<evidence type="ECO:0000256" key="4">
    <source>
        <dbReference type="ARBA" id="ARBA00022490"/>
    </source>
</evidence>
<evidence type="ECO:0000313" key="10">
    <source>
        <dbReference type="EMBL" id="SUZ49145.1"/>
    </source>
</evidence>
<dbReference type="NCBIfam" id="TIGR00611">
    <property type="entry name" value="recf"/>
    <property type="match status" value="1"/>
</dbReference>
<comment type="subcellular location">
    <subcellularLocation>
        <location evidence="1">Cytoplasm</location>
    </subcellularLocation>
</comment>
<dbReference type="GO" id="GO:0006260">
    <property type="term" value="P:DNA replication"/>
    <property type="evidence" value="ECO:0007669"/>
    <property type="project" value="UniProtKB-KW"/>
</dbReference>
<evidence type="ECO:0000256" key="3">
    <source>
        <dbReference type="ARBA" id="ARBA00020170"/>
    </source>
</evidence>
<dbReference type="PANTHER" id="PTHR32182:SF0">
    <property type="entry name" value="DNA REPLICATION AND REPAIR PROTEIN RECF"/>
    <property type="match status" value="1"/>
</dbReference>
<evidence type="ECO:0000256" key="8">
    <source>
        <dbReference type="ARBA" id="ARBA00023125"/>
    </source>
</evidence>
<protein>
    <recommendedName>
        <fullName evidence="3">DNA replication and repair protein RecF</fullName>
    </recommendedName>
</protein>
<evidence type="ECO:0000256" key="1">
    <source>
        <dbReference type="ARBA" id="ARBA00004496"/>
    </source>
</evidence>
<dbReference type="Gene3D" id="1.20.1050.90">
    <property type="entry name" value="RecF/RecN/SMC, N-terminal domain"/>
    <property type="match status" value="1"/>
</dbReference>
<comment type="similarity">
    <text evidence="2">Belongs to the RecF family.</text>
</comment>
<dbReference type="InterPro" id="IPR001238">
    <property type="entry name" value="DNA-binding_RecF"/>
</dbReference>
<dbReference type="AlphaFoldDB" id="A0A381N3P6"/>
<keyword evidence="8" id="KW-0238">DNA-binding</keyword>
<dbReference type="InterPro" id="IPR042174">
    <property type="entry name" value="RecF_2"/>
</dbReference>
<evidence type="ECO:0000256" key="5">
    <source>
        <dbReference type="ARBA" id="ARBA00022705"/>
    </source>
</evidence>
<evidence type="ECO:0000259" key="9">
    <source>
        <dbReference type="Pfam" id="PF02463"/>
    </source>
</evidence>
<dbReference type="GO" id="GO:0006302">
    <property type="term" value="P:double-strand break repair"/>
    <property type="evidence" value="ECO:0007669"/>
    <property type="project" value="TreeGrafter"/>
</dbReference>
<feature type="domain" description="RecF/RecN/SMC N-terminal" evidence="9">
    <location>
        <begin position="3"/>
        <end position="330"/>
    </location>
</feature>
<gene>
    <name evidence="10" type="ORF">METZ01_LOCUS1999</name>
</gene>
<keyword evidence="6" id="KW-0547">Nucleotide-binding</keyword>
<dbReference type="GO" id="GO:0005524">
    <property type="term" value="F:ATP binding"/>
    <property type="evidence" value="ECO:0007669"/>
    <property type="project" value="UniProtKB-KW"/>
</dbReference>
<dbReference type="Pfam" id="PF02463">
    <property type="entry name" value="SMC_N"/>
    <property type="match status" value="1"/>
</dbReference>
<organism evidence="10">
    <name type="scientific">marine metagenome</name>
    <dbReference type="NCBI Taxonomy" id="408172"/>
    <lineage>
        <taxon>unclassified sequences</taxon>
        <taxon>metagenomes</taxon>
        <taxon>ecological metagenomes</taxon>
    </lineage>
</organism>
<accession>A0A381N3P6</accession>
<dbReference type="GO" id="GO:0003697">
    <property type="term" value="F:single-stranded DNA binding"/>
    <property type="evidence" value="ECO:0007669"/>
    <property type="project" value="InterPro"/>
</dbReference>
<evidence type="ECO:0000256" key="7">
    <source>
        <dbReference type="ARBA" id="ARBA00022840"/>
    </source>
</evidence>
<name>A0A381N3P6_9ZZZZ</name>
<dbReference type="PANTHER" id="PTHR32182">
    <property type="entry name" value="DNA REPLICATION AND REPAIR PROTEIN RECF"/>
    <property type="match status" value="1"/>
</dbReference>
<reference evidence="10" key="1">
    <citation type="submission" date="2018-05" db="EMBL/GenBank/DDBJ databases">
        <authorList>
            <person name="Lanie J.A."/>
            <person name="Ng W.-L."/>
            <person name="Kazmierczak K.M."/>
            <person name="Andrzejewski T.M."/>
            <person name="Davidsen T.M."/>
            <person name="Wayne K.J."/>
            <person name="Tettelin H."/>
            <person name="Glass J.I."/>
            <person name="Rusch D."/>
            <person name="Podicherti R."/>
            <person name="Tsui H.-C.T."/>
            <person name="Winkler M.E."/>
        </authorList>
    </citation>
    <scope>NUCLEOTIDE SEQUENCE</scope>
</reference>
<dbReference type="GO" id="GO:0000731">
    <property type="term" value="P:DNA synthesis involved in DNA repair"/>
    <property type="evidence" value="ECO:0007669"/>
    <property type="project" value="TreeGrafter"/>
</dbReference>
<dbReference type="EMBL" id="UINC01000105">
    <property type="protein sequence ID" value="SUZ49145.1"/>
    <property type="molecule type" value="Genomic_DNA"/>
</dbReference>
<evidence type="ECO:0000256" key="2">
    <source>
        <dbReference type="ARBA" id="ARBA00008016"/>
    </source>
</evidence>
<keyword evidence="5" id="KW-0235">DNA replication</keyword>
<dbReference type="HAMAP" id="MF_00365">
    <property type="entry name" value="RecF"/>
    <property type="match status" value="1"/>
</dbReference>